<keyword evidence="2" id="KW-0732">Signal</keyword>
<evidence type="ECO:0008006" key="5">
    <source>
        <dbReference type="Google" id="ProtNLM"/>
    </source>
</evidence>
<feature type="transmembrane region" description="Helical" evidence="1">
    <location>
        <begin position="41"/>
        <end position="61"/>
    </location>
</feature>
<evidence type="ECO:0000313" key="3">
    <source>
        <dbReference type="EMBL" id="WCT09856.1"/>
    </source>
</evidence>
<protein>
    <recommendedName>
        <fullName evidence="5">CcmD family protein</fullName>
    </recommendedName>
</protein>
<name>A0ABY7T0A5_9SPHI</name>
<keyword evidence="4" id="KW-1185">Reference proteome</keyword>
<keyword evidence="1" id="KW-0472">Membrane</keyword>
<sequence length="72" mass="8187">METKLRYFSILVSACLLMVEYPLLAADNDVASNAQNTKGVGVLLLISFMLFLSLLFVLWLVQIGRQMRQKNH</sequence>
<keyword evidence="1" id="KW-0812">Transmembrane</keyword>
<proteinExistence type="predicted"/>
<dbReference type="Proteomes" id="UP001216139">
    <property type="component" value="Chromosome"/>
</dbReference>
<organism evidence="3 4">
    <name type="scientific">Mucilaginibacter jinjuensis</name>
    <dbReference type="NCBI Taxonomy" id="1176721"/>
    <lineage>
        <taxon>Bacteria</taxon>
        <taxon>Pseudomonadati</taxon>
        <taxon>Bacteroidota</taxon>
        <taxon>Sphingobacteriia</taxon>
        <taxon>Sphingobacteriales</taxon>
        <taxon>Sphingobacteriaceae</taxon>
        <taxon>Mucilaginibacter</taxon>
    </lineage>
</organism>
<reference evidence="3 4" key="1">
    <citation type="submission" date="2023-02" db="EMBL/GenBank/DDBJ databases">
        <title>Genome sequence of Mucilaginibacter jinjuensis strain KACC 16571.</title>
        <authorList>
            <person name="Kim S."/>
            <person name="Heo J."/>
            <person name="Kwon S.-W."/>
        </authorList>
    </citation>
    <scope>NUCLEOTIDE SEQUENCE [LARGE SCALE GENOMIC DNA]</scope>
    <source>
        <strain evidence="3 4">KACC 16571</strain>
    </source>
</reference>
<feature type="chain" id="PRO_5047273597" description="CcmD family protein" evidence="2">
    <location>
        <begin position="26"/>
        <end position="72"/>
    </location>
</feature>
<evidence type="ECO:0000256" key="1">
    <source>
        <dbReference type="SAM" id="Phobius"/>
    </source>
</evidence>
<evidence type="ECO:0000256" key="2">
    <source>
        <dbReference type="SAM" id="SignalP"/>
    </source>
</evidence>
<gene>
    <name evidence="3" type="ORF">PQO05_14070</name>
</gene>
<accession>A0ABY7T0A5</accession>
<feature type="signal peptide" evidence="2">
    <location>
        <begin position="1"/>
        <end position="25"/>
    </location>
</feature>
<dbReference type="RefSeq" id="WP_273627949.1">
    <property type="nucleotide sequence ID" value="NZ_CP117167.1"/>
</dbReference>
<dbReference type="EMBL" id="CP117167">
    <property type="protein sequence ID" value="WCT09856.1"/>
    <property type="molecule type" value="Genomic_DNA"/>
</dbReference>
<keyword evidence="1" id="KW-1133">Transmembrane helix</keyword>
<evidence type="ECO:0000313" key="4">
    <source>
        <dbReference type="Proteomes" id="UP001216139"/>
    </source>
</evidence>